<reference evidence="3" key="2">
    <citation type="submission" date="2013-12" db="EMBL/GenBank/DDBJ databases">
        <title>Evolution of pathogenesis and genome organization in the Tremellales.</title>
        <authorList>
            <person name="Cuomo C."/>
            <person name="Litvintseva A."/>
            <person name="Heitman J."/>
            <person name="Chen Y."/>
            <person name="Sun S."/>
            <person name="Springer D."/>
            <person name="Dromer F."/>
            <person name="Young S."/>
            <person name="Zeng Q."/>
            <person name="Chapman S."/>
            <person name="Gujja S."/>
            <person name="Saif S."/>
            <person name="Birren B."/>
        </authorList>
    </citation>
    <scope>NUCLEOTIDE SEQUENCE [LARGE SCALE GENOMIC DNA]</scope>
    <source>
        <strain evidence="3">BCC8398</strain>
    </source>
</reference>
<keyword evidence="3" id="KW-1185">Reference proteome</keyword>
<feature type="compositionally biased region" description="Polar residues" evidence="1">
    <location>
        <begin position="23"/>
        <end position="35"/>
    </location>
</feature>
<dbReference type="EMBL" id="KI669492">
    <property type="protein sequence ID" value="OCF38121.1"/>
    <property type="molecule type" value="Genomic_DNA"/>
</dbReference>
<dbReference type="AlphaFoldDB" id="A0A1B9H4C7"/>
<reference evidence="2 3" key="1">
    <citation type="submission" date="2013-07" db="EMBL/GenBank/DDBJ databases">
        <title>The Genome Sequence of Cryptococcus heveanensis BCC8398.</title>
        <authorList>
            <consortium name="The Broad Institute Genome Sequencing Platform"/>
            <person name="Cuomo C."/>
            <person name="Litvintseva A."/>
            <person name="Chen Y."/>
            <person name="Heitman J."/>
            <person name="Sun S."/>
            <person name="Springer D."/>
            <person name="Dromer F."/>
            <person name="Young S.K."/>
            <person name="Zeng Q."/>
            <person name="Gargeya S."/>
            <person name="Fitzgerald M."/>
            <person name="Abouelleil A."/>
            <person name="Alvarado L."/>
            <person name="Berlin A.M."/>
            <person name="Chapman S.B."/>
            <person name="Dewar J."/>
            <person name="Goldberg J."/>
            <person name="Griggs A."/>
            <person name="Gujja S."/>
            <person name="Hansen M."/>
            <person name="Howarth C."/>
            <person name="Imamovic A."/>
            <person name="Larimer J."/>
            <person name="McCowan C."/>
            <person name="Murphy C."/>
            <person name="Pearson M."/>
            <person name="Priest M."/>
            <person name="Roberts A."/>
            <person name="Saif S."/>
            <person name="Shea T."/>
            <person name="Sykes S."/>
            <person name="Wortman J."/>
            <person name="Nusbaum C."/>
            <person name="Birren B."/>
        </authorList>
    </citation>
    <scope>NUCLEOTIDE SEQUENCE [LARGE SCALE GENOMIC DNA]</scope>
    <source>
        <strain evidence="2 3">BCC8398</strain>
    </source>
</reference>
<gene>
    <name evidence="2" type="ORF">I316_00345</name>
</gene>
<protein>
    <submittedName>
        <fullName evidence="2">Uncharacterized protein</fullName>
    </submittedName>
</protein>
<feature type="compositionally biased region" description="Polar residues" evidence="1">
    <location>
        <begin position="1"/>
        <end position="14"/>
    </location>
</feature>
<evidence type="ECO:0000256" key="1">
    <source>
        <dbReference type="SAM" id="MobiDB-lite"/>
    </source>
</evidence>
<feature type="region of interest" description="Disordered" evidence="1">
    <location>
        <begin position="356"/>
        <end position="380"/>
    </location>
</feature>
<name>A0A1B9H4C7_9TREE</name>
<evidence type="ECO:0000313" key="3">
    <source>
        <dbReference type="Proteomes" id="UP000092666"/>
    </source>
</evidence>
<organism evidence="2 3">
    <name type="scientific">Kwoniella heveanensis BCC8398</name>
    <dbReference type="NCBI Taxonomy" id="1296120"/>
    <lineage>
        <taxon>Eukaryota</taxon>
        <taxon>Fungi</taxon>
        <taxon>Dikarya</taxon>
        <taxon>Basidiomycota</taxon>
        <taxon>Agaricomycotina</taxon>
        <taxon>Tremellomycetes</taxon>
        <taxon>Tremellales</taxon>
        <taxon>Cryptococcaceae</taxon>
        <taxon>Kwoniella</taxon>
    </lineage>
</organism>
<proteinExistence type="predicted"/>
<feature type="region of interest" description="Disordered" evidence="1">
    <location>
        <begin position="1"/>
        <end position="47"/>
    </location>
</feature>
<evidence type="ECO:0000313" key="2">
    <source>
        <dbReference type="EMBL" id="OCF38121.1"/>
    </source>
</evidence>
<accession>A0A1B9H4C7</accession>
<sequence length="380" mass="42339">MSTPVDTPPHSQIASPEERPVNTPHTSTLSRSPSVDTLADDNSGPMSLPSVAALSELDEGKFLGPIPRISNVNSSWLGSVVSYQRLRVKGDLWRHISSEYRDPSAFLLPVSARMNSLADGSNDSLVIHGGYRDIHPGHLWTIYRAILTLESATATATDHPGPCSIPVVVKILDTNADELSAHFGLGYLLPEDYGEYTPDRAYAEALNEDTILRRLLGFQGHFVPNYYGLYGSHAGRGSDTFEIGEDILVMVMEDVGEQPCIPLSVRYNHFSREERLEIMSHFDDLHERGHTAQGDRIRVRHILRRTNHQGHGSRSRDAFALVDFQDAMALENLDERQRDFAIACEDAELERCLGHPHDPGYWDPAPKNKVTRGSKRLKLS</sequence>
<feature type="compositionally biased region" description="Basic residues" evidence="1">
    <location>
        <begin position="369"/>
        <end position="380"/>
    </location>
</feature>
<dbReference type="Proteomes" id="UP000092666">
    <property type="component" value="Unassembled WGS sequence"/>
</dbReference>